<evidence type="ECO:0000259" key="2">
    <source>
        <dbReference type="Pfam" id="PF13193"/>
    </source>
</evidence>
<dbReference type="InterPro" id="IPR045851">
    <property type="entry name" value="AMP-bd_C_sf"/>
</dbReference>
<dbReference type="Proteomes" id="UP000660675">
    <property type="component" value="Unassembled WGS sequence"/>
</dbReference>
<feature type="domain" description="AMP-binding enzyme C-terminal" evidence="2">
    <location>
        <begin position="429"/>
        <end position="504"/>
    </location>
</feature>
<dbReference type="SUPFAM" id="SSF56801">
    <property type="entry name" value="Acetyl-CoA synthetase-like"/>
    <property type="match status" value="1"/>
</dbReference>
<name>A0ABQ2W035_9ACTN</name>
<dbReference type="RefSeq" id="WP_189544787.1">
    <property type="nucleotide sequence ID" value="NZ_BMTF01000011.1"/>
</dbReference>
<evidence type="ECO:0000313" key="3">
    <source>
        <dbReference type="EMBL" id="GGV87184.1"/>
    </source>
</evidence>
<accession>A0ABQ2W035</accession>
<dbReference type="InterPro" id="IPR025110">
    <property type="entry name" value="AMP-bd_C"/>
</dbReference>
<keyword evidence="4" id="KW-1185">Reference proteome</keyword>
<dbReference type="InterPro" id="IPR050237">
    <property type="entry name" value="ATP-dep_AMP-bd_enzyme"/>
</dbReference>
<dbReference type="NCBIfam" id="NF004837">
    <property type="entry name" value="PRK06187.1"/>
    <property type="match status" value="1"/>
</dbReference>
<dbReference type="PANTHER" id="PTHR43767:SF1">
    <property type="entry name" value="NONRIBOSOMAL PEPTIDE SYNTHASE PES1 (EUROFUNG)-RELATED"/>
    <property type="match status" value="1"/>
</dbReference>
<dbReference type="PANTHER" id="PTHR43767">
    <property type="entry name" value="LONG-CHAIN-FATTY-ACID--COA LIGASE"/>
    <property type="match status" value="1"/>
</dbReference>
<dbReference type="EMBL" id="BMTF01000011">
    <property type="protein sequence ID" value="GGV87184.1"/>
    <property type="molecule type" value="Genomic_DNA"/>
</dbReference>
<proteinExistence type="predicted"/>
<evidence type="ECO:0000313" key="4">
    <source>
        <dbReference type="Proteomes" id="UP000660675"/>
    </source>
</evidence>
<dbReference type="InterPro" id="IPR000873">
    <property type="entry name" value="AMP-dep_synth/lig_dom"/>
</dbReference>
<dbReference type="Gene3D" id="3.30.300.30">
    <property type="match status" value="1"/>
</dbReference>
<gene>
    <name evidence="3" type="ORF">GCM10015535_36390</name>
</gene>
<dbReference type="InterPro" id="IPR042099">
    <property type="entry name" value="ANL_N_sf"/>
</dbReference>
<dbReference type="Pfam" id="PF00501">
    <property type="entry name" value="AMP-binding"/>
    <property type="match status" value="1"/>
</dbReference>
<organism evidence="3 4">
    <name type="scientific">Streptomyces gelaticus</name>
    <dbReference type="NCBI Taxonomy" id="285446"/>
    <lineage>
        <taxon>Bacteria</taxon>
        <taxon>Bacillati</taxon>
        <taxon>Actinomycetota</taxon>
        <taxon>Actinomycetes</taxon>
        <taxon>Kitasatosporales</taxon>
        <taxon>Streptomycetaceae</taxon>
        <taxon>Streptomyces</taxon>
    </lineage>
</organism>
<reference evidence="4" key="1">
    <citation type="journal article" date="2019" name="Int. J. Syst. Evol. Microbiol.">
        <title>The Global Catalogue of Microorganisms (GCM) 10K type strain sequencing project: providing services to taxonomists for standard genome sequencing and annotation.</title>
        <authorList>
            <consortium name="The Broad Institute Genomics Platform"/>
            <consortium name="The Broad Institute Genome Sequencing Center for Infectious Disease"/>
            <person name="Wu L."/>
            <person name="Ma J."/>
        </authorList>
    </citation>
    <scope>NUCLEOTIDE SEQUENCE [LARGE SCALE GENOMIC DNA]</scope>
    <source>
        <strain evidence="4">JCM 4376</strain>
    </source>
</reference>
<dbReference type="Gene3D" id="3.40.50.12780">
    <property type="entry name" value="N-terminal domain of ligase-like"/>
    <property type="match status" value="1"/>
</dbReference>
<feature type="domain" description="AMP-dependent synthetase/ligase" evidence="1">
    <location>
        <begin position="16"/>
        <end position="379"/>
    </location>
</feature>
<protein>
    <submittedName>
        <fullName evidence="3">Acyl-CoA synthetase</fullName>
    </submittedName>
</protein>
<sequence>MYYPNLTTAADTVAFHATHHARRTAVSCEGREVTYEQLHRESNRSARALLAAGAGRGSRVAYLGKESEDYYEIFFACAKTGAVLVPVNWRLSPGEVEHILRDSGAALVFVEREYEEMAARIRPELPALPEIVGLDGRSGRGKGFREWKAGHPDHGLAVEAAPDDPVTQIYTSGTTGLPKGVVLAHRSFFAIRDLLAEHGLDWIDWRPGDVSLISIPGFHVAGIWWAMQAFNAGATSVAMRMFTPHDAVRLIRELGVTTTLAVPSMLQMMLAERGVGPADFESLRLVTYGGSPISETLMLQCMEVLDCRLGQLYGLTESGNTALCLPPSDHRPGSPRLRAAGRPYPGVSVQVVDEKGNALEPGAVGEICLRTPAVMLEYWNMKEATEETLADGWLHTGDAGYLDEDGYVYVCDRLKDTVIVAGENVYPAEVENALCTHPAVAEAAVIGVPDERWGEAVRAFVVLRPEMSATPRELKLHLQGRLADFKSPSGYEFIERIPRNPSGKILRREIRKDFWTERDRQVN</sequence>
<evidence type="ECO:0000259" key="1">
    <source>
        <dbReference type="Pfam" id="PF00501"/>
    </source>
</evidence>
<comment type="caution">
    <text evidence="3">The sequence shown here is derived from an EMBL/GenBank/DDBJ whole genome shotgun (WGS) entry which is preliminary data.</text>
</comment>
<dbReference type="Pfam" id="PF13193">
    <property type="entry name" value="AMP-binding_C"/>
    <property type="match status" value="1"/>
</dbReference>